<dbReference type="Gene3D" id="3.90.226.10">
    <property type="entry name" value="2-enoyl-CoA Hydratase, Chain A, domain 1"/>
    <property type="match status" value="2"/>
</dbReference>
<protein>
    <submittedName>
        <fullName evidence="5">Carboxyltransferase subunit of acetyl-CoA/ propionyl-CoA carboxylase</fullName>
        <ecNumber evidence="5">6.4.1.3</ecNumber>
    </submittedName>
</protein>
<dbReference type="EC" id="6.4.1.3" evidence="5"/>
<dbReference type="InterPro" id="IPR051047">
    <property type="entry name" value="AccD/PCCB"/>
</dbReference>
<evidence type="ECO:0000256" key="2">
    <source>
        <dbReference type="SAM" id="MobiDB-lite"/>
    </source>
</evidence>
<dbReference type="InterPro" id="IPR000438">
    <property type="entry name" value="Acetyl_CoA_COase_Trfase_b_su"/>
</dbReference>
<name>A0A557SSM1_9ARCH</name>
<dbReference type="GO" id="GO:0016740">
    <property type="term" value="F:transferase activity"/>
    <property type="evidence" value="ECO:0007669"/>
    <property type="project" value="UniProtKB-KW"/>
</dbReference>
<evidence type="ECO:0000313" key="5">
    <source>
        <dbReference type="EMBL" id="TVP39609.1"/>
    </source>
</evidence>
<dbReference type="PANTHER" id="PTHR43842">
    <property type="entry name" value="PROPIONYL-COA CARBOXYLASE BETA CHAIN"/>
    <property type="match status" value="1"/>
</dbReference>
<evidence type="ECO:0000256" key="1">
    <source>
        <dbReference type="ARBA" id="ARBA00006102"/>
    </source>
</evidence>
<dbReference type="GO" id="GO:0004658">
    <property type="term" value="F:propionyl-CoA carboxylase activity"/>
    <property type="evidence" value="ECO:0007669"/>
    <property type="project" value="UniProtKB-EC"/>
</dbReference>
<keyword evidence="5" id="KW-0436">Ligase</keyword>
<evidence type="ECO:0000259" key="3">
    <source>
        <dbReference type="PROSITE" id="PS50980"/>
    </source>
</evidence>
<proteinExistence type="inferred from homology"/>
<dbReference type="Proteomes" id="UP000315289">
    <property type="component" value="Unassembled WGS sequence"/>
</dbReference>
<dbReference type="PROSITE" id="PS50989">
    <property type="entry name" value="COA_CT_CTER"/>
    <property type="match status" value="1"/>
</dbReference>
<dbReference type="EMBL" id="VOAH01000014">
    <property type="protein sequence ID" value="TVP39609.1"/>
    <property type="molecule type" value="Genomic_DNA"/>
</dbReference>
<dbReference type="OrthoDB" id="30579at2157"/>
<keyword evidence="5" id="KW-0808">Transferase</keyword>
<keyword evidence="6" id="KW-1185">Reference proteome</keyword>
<feature type="compositionally biased region" description="Basic and acidic residues" evidence="2">
    <location>
        <begin position="23"/>
        <end position="32"/>
    </location>
</feature>
<feature type="compositionally biased region" description="Basic and acidic residues" evidence="2">
    <location>
        <begin position="1"/>
        <end position="16"/>
    </location>
</feature>
<feature type="domain" description="CoA carboxyltransferase C-terminal" evidence="4">
    <location>
        <begin position="251"/>
        <end position="496"/>
    </location>
</feature>
<dbReference type="InterPro" id="IPR034733">
    <property type="entry name" value="AcCoA_carboxyl_beta"/>
</dbReference>
<dbReference type="PANTHER" id="PTHR43842:SF2">
    <property type="entry name" value="PROPIONYL-COA CARBOXYLASE BETA CHAIN, MITOCHONDRIAL"/>
    <property type="match status" value="1"/>
</dbReference>
<evidence type="ECO:0000313" key="6">
    <source>
        <dbReference type="Proteomes" id="UP000315289"/>
    </source>
</evidence>
<dbReference type="InterPro" id="IPR011763">
    <property type="entry name" value="COA_CT_C"/>
</dbReference>
<dbReference type="InterPro" id="IPR029045">
    <property type="entry name" value="ClpP/crotonase-like_dom_sf"/>
</dbReference>
<evidence type="ECO:0000259" key="4">
    <source>
        <dbReference type="PROSITE" id="PS50989"/>
    </source>
</evidence>
<dbReference type="SUPFAM" id="SSF52096">
    <property type="entry name" value="ClpP/crotonase"/>
    <property type="match status" value="2"/>
</dbReference>
<dbReference type="PRINTS" id="PR01070">
    <property type="entry name" value="ACCCTRFRASEB"/>
</dbReference>
<sequence>MREEKLKQYYDRKHSAEAGGGPDKVESQHSKGKLTARERINLLLDPDTFTEIDKFVTHRSDDPDIKKYYGDGLITGFGTINGRQIFIYVYDFTVLGGSLGEMAGKKVSKVMTHALKVGCPIIGILDSGGARIQEGVSSLDGYGDIFLKNALASGVIPQITASIGPCAGGAVYSPAMTDFVIMVENVGQMFVTGPEVVKEVLSQEVTFEDLGGAITHATKSGVAHFVAKDEVDCMDKIKTLLSYLPQNNKEEVEILVDDVDDHNRLDINLIKVLPDNPYQSYDMKEIITSIVDNRIFFEVHELFAENIMVGFARMGGRSIGIIANQPLFLAGALDIHSSNKAARFVRFCDSFNIPIITLVDTPGYLPGADQEHNGIIRHGSKLLFAYCEATVPKITCIIGKAYGGAYIAMGSKNLGTDLNIAWPTAEIAVLGPEAAITIMHRKSLKDSPDAVSKKKSLAKEYRNKFANPYIAAERGTIDSVVDPMETRPLIISALNALSNKKESRPWKKHGNINL</sequence>
<comment type="caution">
    <text evidence="5">The sequence shown here is derived from an EMBL/GenBank/DDBJ whole genome shotgun (WGS) entry which is preliminary data.</text>
</comment>
<dbReference type="PROSITE" id="PS50980">
    <property type="entry name" value="COA_CT_NTER"/>
    <property type="match status" value="1"/>
</dbReference>
<dbReference type="RefSeq" id="WP_144733441.1">
    <property type="nucleotide sequence ID" value="NZ_ML675589.1"/>
</dbReference>
<dbReference type="AlphaFoldDB" id="A0A557SSM1"/>
<dbReference type="InterPro" id="IPR011762">
    <property type="entry name" value="COA_CT_N"/>
</dbReference>
<reference evidence="5 6" key="1">
    <citation type="journal article" date="2019" name="Front. Microbiol.">
        <title>Ammonia Oxidation by the Arctic Terrestrial Thaumarchaeote Candidatus Nitrosocosmicus arcticus Is Stimulated by Increasing Temperatures.</title>
        <authorList>
            <person name="Alves R.J.E."/>
            <person name="Kerou M."/>
            <person name="Zappe A."/>
            <person name="Bittner R."/>
            <person name="Abby S.S."/>
            <person name="Schmidt H.A."/>
            <person name="Pfeifer K."/>
            <person name="Schleper C."/>
        </authorList>
    </citation>
    <scope>NUCLEOTIDE SEQUENCE [LARGE SCALE GENOMIC DNA]</scope>
    <source>
        <strain evidence="5 6">Kfb</strain>
    </source>
</reference>
<dbReference type="Pfam" id="PF01039">
    <property type="entry name" value="Carboxyl_trans"/>
    <property type="match status" value="1"/>
</dbReference>
<organism evidence="5 6">
    <name type="scientific">Candidatus Nitrosocosmicus arcticus</name>
    <dbReference type="NCBI Taxonomy" id="2035267"/>
    <lineage>
        <taxon>Archaea</taxon>
        <taxon>Nitrososphaerota</taxon>
        <taxon>Nitrososphaeria</taxon>
        <taxon>Nitrososphaerales</taxon>
        <taxon>Nitrososphaeraceae</taxon>
        <taxon>Candidatus Nitrosocosmicus</taxon>
    </lineage>
</organism>
<dbReference type="GO" id="GO:0003989">
    <property type="term" value="F:acetyl-CoA carboxylase activity"/>
    <property type="evidence" value="ECO:0007669"/>
    <property type="project" value="InterPro"/>
</dbReference>
<dbReference type="FunFam" id="3.90.226.10:FF:000016">
    <property type="entry name" value="Propionyl-CoA carboxylase, beta subunit"/>
    <property type="match status" value="1"/>
</dbReference>
<feature type="region of interest" description="Disordered" evidence="2">
    <location>
        <begin position="1"/>
        <end position="32"/>
    </location>
</feature>
<dbReference type="FunFam" id="3.90.226.10:FF:000017">
    <property type="entry name" value="Propionyl-CoA carboxylase subunit beta 5"/>
    <property type="match status" value="1"/>
</dbReference>
<accession>A0A557SSM1</accession>
<comment type="similarity">
    <text evidence="1">Belongs to the AccD/PCCB family.</text>
</comment>
<dbReference type="GO" id="GO:0006633">
    <property type="term" value="P:fatty acid biosynthetic process"/>
    <property type="evidence" value="ECO:0007669"/>
    <property type="project" value="InterPro"/>
</dbReference>
<feature type="domain" description="CoA carboxyltransferase N-terminal" evidence="3">
    <location>
        <begin position="1"/>
        <end position="256"/>
    </location>
</feature>
<gene>
    <name evidence="5" type="primary">accB</name>
    <name evidence="5" type="ORF">NARC_140064</name>
</gene>
<dbReference type="GO" id="GO:0009317">
    <property type="term" value="C:acetyl-CoA carboxylase complex"/>
    <property type="evidence" value="ECO:0007669"/>
    <property type="project" value="InterPro"/>
</dbReference>